<evidence type="ECO:0000313" key="8">
    <source>
        <dbReference type="EMBL" id="KKN27093.1"/>
    </source>
</evidence>
<evidence type="ECO:0000256" key="6">
    <source>
        <dbReference type="SAM" id="Phobius"/>
    </source>
</evidence>
<feature type="transmembrane region" description="Helical" evidence="6">
    <location>
        <begin position="43"/>
        <end position="61"/>
    </location>
</feature>
<gene>
    <name evidence="8" type="ORF">LCGC14_0868160</name>
</gene>
<evidence type="ECO:0000259" key="7">
    <source>
        <dbReference type="Pfam" id="PF01618"/>
    </source>
</evidence>
<sequence>MKTYTAFLRWWLIFILMILGSITLYVTGIISEINRADFTKISFFIYGLFLLFSIHTGMLTYRSCKNGSINDGETGWFVADKLMALGMVGTVIGFIYTLQSVFVGLDTSSTKAMQGALSSMSTGMSTALYTTASGLICSLLLKVQLFNLSQGQKNSHEG</sequence>
<feature type="transmembrane region" description="Helical" evidence="6">
    <location>
        <begin position="82"/>
        <end position="102"/>
    </location>
</feature>
<name>A0A0F9SCI6_9ZZZZ</name>
<reference evidence="8" key="1">
    <citation type="journal article" date="2015" name="Nature">
        <title>Complex archaea that bridge the gap between prokaryotes and eukaryotes.</title>
        <authorList>
            <person name="Spang A."/>
            <person name="Saw J.H."/>
            <person name="Jorgensen S.L."/>
            <person name="Zaremba-Niedzwiedzka K."/>
            <person name="Martijn J."/>
            <person name="Lind A.E."/>
            <person name="van Eijk R."/>
            <person name="Schleper C."/>
            <person name="Guy L."/>
            <person name="Ettema T.J."/>
        </authorList>
    </citation>
    <scope>NUCLEOTIDE SEQUENCE</scope>
</reference>
<comment type="subcellular location">
    <subcellularLocation>
        <location evidence="1">Cell membrane</location>
        <topology evidence="1">Multi-pass membrane protein</topology>
    </subcellularLocation>
</comment>
<feature type="domain" description="MotA/TolQ/ExbB proton channel" evidence="7">
    <location>
        <begin position="84"/>
        <end position="150"/>
    </location>
</feature>
<keyword evidence="4 6" id="KW-1133">Transmembrane helix</keyword>
<feature type="transmembrane region" description="Helical" evidence="6">
    <location>
        <begin position="7"/>
        <end position="31"/>
    </location>
</feature>
<dbReference type="InterPro" id="IPR002898">
    <property type="entry name" value="MotA_ExbB_proton_chnl"/>
</dbReference>
<evidence type="ECO:0000256" key="2">
    <source>
        <dbReference type="ARBA" id="ARBA00022475"/>
    </source>
</evidence>
<evidence type="ECO:0000256" key="1">
    <source>
        <dbReference type="ARBA" id="ARBA00004651"/>
    </source>
</evidence>
<evidence type="ECO:0000256" key="5">
    <source>
        <dbReference type="ARBA" id="ARBA00023136"/>
    </source>
</evidence>
<keyword evidence="3 6" id="KW-0812">Transmembrane</keyword>
<comment type="caution">
    <text evidence="8">The sequence shown here is derived from an EMBL/GenBank/DDBJ whole genome shotgun (WGS) entry which is preliminary data.</text>
</comment>
<evidence type="ECO:0000256" key="4">
    <source>
        <dbReference type="ARBA" id="ARBA00022989"/>
    </source>
</evidence>
<dbReference type="Pfam" id="PF01618">
    <property type="entry name" value="MotA_ExbB"/>
    <property type="match status" value="1"/>
</dbReference>
<keyword evidence="2" id="KW-1003">Cell membrane</keyword>
<feature type="transmembrane region" description="Helical" evidence="6">
    <location>
        <begin position="122"/>
        <end position="141"/>
    </location>
</feature>
<organism evidence="8">
    <name type="scientific">marine sediment metagenome</name>
    <dbReference type="NCBI Taxonomy" id="412755"/>
    <lineage>
        <taxon>unclassified sequences</taxon>
        <taxon>metagenomes</taxon>
        <taxon>ecological metagenomes</taxon>
    </lineage>
</organism>
<dbReference type="EMBL" id="LAZR01002668">
    <property type="protein sequence ID" value="KKN27093.1"/>
    <property type="molecule type" value="Genomic_DNA"/>
</dbReference>
<dbReference type="AlphaFoldDB" id="A0A0F9SCI6"/>
<evidence type="ECO:0000256" key="3">
    <source>
        <dbReference type="ARBA" id="ARBA00022692"/>
    </source>
</evidence>
<accession>A0A0F9SCI6</accession>
<keyword evidence="5 6" id="KW-0472">Membrane</keyword>
<protein>
    <recommendedName>
        <fullName evidence="7">MotA/TolQ/ExbB proton channel domain-containing protein</fullName>
    </recommendedName>
</protein>
<dbReference type="GO" id="GO:0005886">
    <property type="term" value="C:plasma membrane"/>
    <property type="evidence" value="ECO:0007669"/>
    <property type="project" value="UniProtKB-SubCell"/>
</dbReference>
<proteinExistence type="predicted"/>